<organism evidence="2 3">
    <name type="scientific">Candidatus Cryptobacteroides excrementipullorum</name>
    <dbReference type="NCBI Taxonomy" id="2840761"/>
    <lineage>
        <taxon>Bacteria</taxon>
        <taxon>Pseudomonadati</taxon>
        <taxon>Bacteroidota</taxon>
        <taxon>Bacteroidia</taxon>
        <taxon>Bacteroidales</taxon>
        <taxon>Candidatus Cryptobacteroides</taxon>
    </lineage>
</organism>
<sequence>MEMEQYFRRFSSEIETLGGEPKVTERQFVEKAVSRAARRVRAIRAAAFAVPAAAVLAVLAFFAFRSGPEGIQDPAMLCIEEYKDGIRPLYDEIRLMENESQLCREMGISSTIDGLMASSDAFCSQLDGMDPGSRADIVRIYCSRQTECVASLYRECLAAYVGAGY</sequence>
<evidence type="ECO:0000313" key="3">
    <source>
        <dbReference type="Proteomes" id="UP000823771"/>
    </source>
</evidence>
<proteinExistence type="predicted"/>
<dbReference type="Proteomes" id="UP000823771">
    <property type="component" value="Unassembled WGS sequence"/>
</dbReference>
<keyword evidence="1" id="KW-0812">Transmembrane</keyword>
<reference evidence="2" key="1">
    <citation type="submission" date="2020-10" db="EMBL/GenBank/DDBJ databases">
        <authorList>
            <person name="Gilroy R."/>
        </authorList>
    </citation>
    <scope>NUCLEOTIDE SEQUENCE</scope>
    <source>
        <strain evidence="2">2478</strain>
    </source>
</reference>
<evidence type="ECO:0000313" key="2">
    <source>
        <dbReference type="EMBL" id="MBO8478280.1"/>
    </source>
</evidence>
<feature type="transmembrane region" description="Helical" evidence="1">
    <location>
        <begin position="45"/>
        <end position="64"/>
    </location>
</feature>
<gene>
    <name evidence="2" type="ORF">IAB80_05285</name>
</gene>
<keyword evidence="1" id="KW-0472">Membrane</keyword>
<reference evidence="2" key="2">
    <citation type="journal article" date="2021" name="PeerJ">
        <title>Extensive microbial diversity within the chicken gut microbiome revealed by metagenomics and culture.</title>
        <authorList>
            <person name="Gilroy R."/>
            <person name="Ravi A."/>
            <person name="Getino M."/>
            <person name="Pursley I."/>
            <person name="Horton D.L."/>
            <person name="Alikhan N.F."/>
            <person name="Baker D."/>
            <person name="Gharbi K."/>
            <person name="Hall N."/>
            <person name="Watson M."/>
            <person name="Adriaenssens E.M."/>
            <person name="Foster-Nyarko E."/>
            <person name="Jarju S."/>
            <person name="Secka A."/>
            <person name="Antonio M."/>
            <person name="Oren A."/>
            <person name="Chaudhuri R.R."/>
            <person name="La Ragione R."/>
            <person name="Hildebrand F."/>
            <person name="Pallen M.J."/>
        </authorList>
    </citation>
    <scope>NUCLEOTIDE SEQUENCE</scope>
    <source>
        <strain evidence="2">2478</strain>
    </source>
</reference>
<accession>A0A9D9NLW5</accession>
<keyword evidence="1" id="KW-1133">Transmembrane helix</keyword>
<protein>
    <submittedName>
        <fullName evidence="2">Uncharacterized protein</fullName>
    </submittedName>
</protein>
<dbReference type="EMBL" id="JADILZ010000044">
    <property type="protein sequence ID" value="MBO8478280.1"/>
    <property type="molecule type" value="Genomic_DNA"/>
</dbReference>
<comment type="caution">
    <text evidence="2">The sequence shown here is derived from an EMBL/GenBank/DDBJ whole genome shotgun (WGS) entry which is preliminary data.</text>
</comment>
<evidence type="ECO:0000256" key="1">
    <source>
        <dbReference type="SAM" id="Phobius"/>
    </source>
</evidence>
<dbReference type="AlphaFoldDB" id="A0A9D9NLW5"/>
<name>A0A9D9NLW5_9BACT</name>